<gene>
    <name evidence="3" type="ORF">CSH63_21545</name>
</gene>
<proteinExistence type="inferred from homology"/>
<evidence type="ECO:0008006" key="5">
    <source>
        <dbReference type="Google" id="ProtNLM"/>
    </source>
</evidence>
<dbReference type="InterPro" id="IPR011051">
    <property type="entry name" value="RmlC_Cupin_sf"/>
</dbReference>
<dbReference type="KEGG" id="mtua:CSH63_21545"/>
<dbReference type="EMBL" id="CP024087">
    <property type="protein sequence ID" value="AYF30000.1"/>
    <property type="molecule type" value="Genomic_DNA"/>
</dbReference>
<accession>A0A386WRI2</accession>
<evidence type="ECO:0000313" key="4">
    <source>
        <dbReference type="Proteomes" id="UP000267804"/>
    </source>
</evidence>
<dbReference type="GO" id="GO:0005829">
    <property type="term" value="C:cytosol"/>
    <property type="evidence" value="ECO:0007669"/>
    <property type="project" value="TreeGrafter"/>
</dbReference>
<reference evidence="3 4" key="1">
    <citation type="submission" date="2017-10" db="EMBL/GenBank/DDBJ databases">
        <title>Integration of genomic and chemical information greatly accelerates assignment of the full stereostructure of myelolactone, a potent inhibitor of myeloma from a marine-derived Micromonospora.</title>
        <authorList>
            <person name="Kim M.C."/>
            <person name="Machado H."/>
            <person name="Jensen P.R."/>
            <person name="Fenical W."/>
        </authorList>
    </citation>
    <scope>NUCLEOTIDE SEQUENCE [LARGE SCALE GENOMIC DNA]</scope>
    <source>
        <strain evidence="3 4">CNY-010</strain>
    </source>
</reference>
<name>A0A386WRI2_9ACTN</name>
<dbReference type="AlphaFoldDB" id="A0A386WRI2"/>
<sequence length="141" mass="14641">MLPALPDTSRPGWSQDRTLHQLSGSVKRGHIAVRDIIVDLRVGSPSFGAHSVTVLEADSGRSALVPEGAGHGFLALTDDACICYVVSTPYVPGTQFEVDALDPELALPWGLTEPPILSGKDATAPAVAEAASRGLLASWAG</sequence>
<dbReference type="GO" id="GO:0019305">
    <property type="term" value="P:dTDP-rhamnose biosynthetic process"/>
    <property type="evidence" value="ECO:0007669"/>
    <property type="project" value="TreeGrafter"/>
</dbReference>
<feature type="site" description="Participates in a stacking interaction with the thymidine ring of dTDP-4-oxo-6-deoxyglucose" evidence="2">
    <location>
        <position position="90"/>
    </location>
</feature>
<dbReference type="PANTHER" id="PTHR21047">
    <property type="entry name" value="DTDP-6-DEOXY-D-GLUCOSE-3,5 EPIMERASE"/>
    <property type="match status" value="1"/>
</dbReference>
<dbReference type="InterPro" id="IPR000888">
    <property type="entry name" value="RmlC-like"/>
</dbReference>
<dbReference type="GO" id="GO:0000271">
    <property type="term" value="P:polysaccharide biosynthetic process"/>
    <property type="evidence" value="ECO:0007669"/>
    <property type="project" value="TreeGrafter"/>
</dbReference>
<evidence type="ECO:0000256" key="2">
    <source>
        <dbReference type="PIRSR" id="PIRSR600888-3"/>
    </source>
</evidence>
<dbReference type="GO" id="GO:0008830">
    <property type="term" value="F:dTDP-4-dehydrorhamnose 3,5-epimerase activity"/>
    <property type="evidence" value="ECO:0007669"/>
    <property type="project" value="InterPro"/>
</dbReference>
<dbReference type="Proteomes" id="UP000267804">
    <property type="component" value="Chromosome"/>
</dbReference>
<protein>
    <recommendedName>
        <fullName evidence="5">dTDP-4-dehydrorhamnose 3,5-epimerase</fullName>
    </recommendedName>
</protein>
<evidence type="ECO:0000256" key="1">
    <source>
        <dbReference type="ARBA" id="ARBA00010154"/>
    </source>
</evidence>
<organism evidence="3 4">
    <name type="scientific">Micromonospora tulbaghiae</name>
    <dbReference type="NCBI Taxonomy" id="479978"/>
    <lineage>
        <taxon>Bacteria</taxon>
        <taxon>Bacillati</taxon>
        <taxon>Actinomycetota</taxon>
        <taxon>Actinomycetes</taxon>
        <taxon>Micromonosporales</taxon>
        <taxon>Micromonosporaceae</taxon>
        <taxon>Micromonospora</taxon>
    </lineage>
</organism>
<dbReference type="PANTHER" id="PTHR21047:SF2">
    <property type="entry name" value="THYMIDINE DIPHOSPHO-4-KETO-RHAMNOSE 3,5-EPIMERASE"/>
    <property type="match status" value="1"/>
</dbReference>
<dbReference type="SUPFAM" id="SSF51182">
    <property type="entry name" value="RmlC-like cupins"/>
    <property type="match status" value="1"/>
</dbReference>
<comment type="similarity">
    <text evidence="1">Belongs to the dTDP-4-dehydrorhamnose 3,5-epimerase family.</text>
</comment>
<dbReference type="Pfam" id="PF00908">
    <property type="entry name" value="dTDP_sugar_isom"/>
    <property type="match status" value="1"/>
</dbReference>
<dbReference type="InterPro" id="IPR014710">
    <property type="entry name" value="RmlC-like_jellyroll"/>
</dbReference>
<evidence type="ECO:0000313" key="3">
    <source>
        <dbReference type="EMBL" id="AYF30000.1"/>
    </source>
</evidence>
<dbReference type="Gene3D" id="2.60.120.10">
    <property type="entry name" value="Jelly Rolls"/>
    <property type="match status" value="1"/>
</dbReference>